<evidence type="ECO:0000256" key="3">
    <source>
        <dbReference type="ARBA" id="ARBA00022643"/>
    </source>
</evidence>
<evidence type="ECO:0000256" key="4">
    <source>
        <dbReference type="ARBA" id="ARBA00022664"/>
    </source>
</evidence>
<keyword evidence="3" id="KW-0288">FMN</keyword>
<feature type="compositionally biased region" description="Low complexity" evidence="10">
    <location>
        <begin position="1"/>
        <end position="35"/>
    </location>
</feature>
<dbReference type="OrthoDB" id="10262250at2759"/>
<dbReference type="GO" id="GO:0050660">
    <property type="term" value="F:flavin adenine dinucleotide binding"/>
    <property type="evidence" value="ECO:0007669"/>
    <property type="project" value="InterPro"/>
</dbReference>
<evidence type="ECO:0000256" key="1">
    <source>
        <dbReference type="ARBA" id="ARBA00001917"/>
    </source>
</evidence>
<dbReference type="AlphaFoldDB" id="A0A6G1I6L0"/>
<dbReference type="EMBL" id="ML996689">
    <property type="protein sequence ID" value="KAF2403938.1"/>
    <property type="molecule type" value="Genomic_DNA"/>
</dbReference>
<evidence type="ECO:0000259" key="11">
    <source>
        <dbReference type="Pfam" id="PF01207"/>
    </source>
</evidence>
<dbReference type="PANTHER" id="PTHR45936">
    <property type="entry name" value="TRNA-DIHYDROURIDINE(20) SYNTHASE [NAD(P)+]-LIKE"/>
    <property type="match status" value="1"/>
</dbReference>
<sequence>MSTSTSTAAEGAAPGSTTTSTVAAAATGEATSSAPSPSPAPPLSAPHVPIPKNGVDYRRKIVLAPMVRSGELPMRLLSLKYGADLVWGPETIDRSLIGCTSRPCSRTQTHILTRLPSNNPRTPSGAPKESILYRLHPGLEHKKLIFQLGSANPALAVAAATLVAPHVAGIDLNAGCPKPFSTSGGMGAALLRDPDRLCSILEALVTEVGTKFEIGISVKIRVLETPERTEALVRRLVRTGITGLTVHCRTPSMRPRERAIREQVPLVVRLCKEAGVAILLNGDVTSRDEGLALATQYGADGAMIATAAEKNPSVFRAAAECGLAGWQEVVREYVKTALAVENRWGNTKFSVSQLLSGRGANIDVAKCKSHVELVEAFGFEDLLPRAREVDEMLGVGRGVGKRVTEQEEAPVKKVRVEERTQEVGAGDRLVEALEQVGEAVGQGVLPGAIAA</sequence>
<keyword evidence="5" id="KW-0819">tRNA processing</keyword>
<protein>
    <submittedName>
        <fullName evidence="12">FMN-linked oxidoreductase</fullName>
    </submittedName>
</protein>
<dbReference type="InterPro" id="IPR052582">
    <property type="entry name" value="tRNA-DUS-like"/>
</dbReference>
<evidence type="ECO:0000256" key="6">
    <source>
        <dbReference type="ARBA" id="ARBA00023002"/>
    </source>
</evidence>
<evidence type="ECO:0000256" key="9">
    <source>
        <dbReference type="ARBA" id="ARBA00049447"/>
    </source>
</evidence>
<comment type="cofactor">
    <cofactor evidence="1">
        <name>FMN</name>
        <dbReference type="ChEBI" id="CHEBI:58210"/>
    </cofactor>
</comment>
<dbReference type="SUPFAM" id="SSF51395">
    <property type="entry name" value="FMN-linked oxidoreductases"/>
    <property type="match status" value="1"/>
</dbReference>
<comment type="catalytic activity">
    <reaction evidence="9">
        <text>a 5,6-dihydrouridine in mRNA + NADP(+) = a uridine in mRNA + NADPH + H(+)</text>
        <dbReference type="Rhea" id="RHEA:69855"/>
        <dbReference type="Rhea" id="RHEA-COMP:14658"/>
        <dbReference type="Rhea" id="RHEA-COMP:17789"/>
        <dbReference type="ChEBI" id="CHEBI:15378"/>
        <dbReference type="ChEBI" id="CHEBI:57783"/>
        <dbReference type="ChEBI" id="CHEBI:58349"/>
        <dbReference type="ChEBI" id="CHEBI:65315"/>
        <dbReference type="ChEBI" id="CHEBI:74443"/>
    </reaction>
    <physiologicalReaction direction="right-to-left" evidence="9">
        <dbReference type="Rhea" id="RHEA:69857"/>
    </physiologicalReaction>
</comment>
<evidence type="ECO:0000256" key="2">
    <source>
        <dbReference type="ARBA" id="ARBA00022630"/>
    </source>
</evidence>
<dbReference type="GO" id="GO:0005737">
    <property type="term" value="C:cytoplasm"/>
    <property type="evidence" value="ECO:0007669"/>
    <property type="project" value="TreeGrafter"/>
</dbReference>
<feature type="region of interest" description="Disordered" evidence="10">
    <location>
        <begin position="1"/>
        <end position="51"/>
    </location>
</feature>
<dbReference type="InterPro" id="IPR035587">
    <property type="entry name" value="DUS-like_FMN-bd"/>
</dbReference>
<dbReference type="PANTHER" id="PTHR45936:SF1">
    <property type="entry name" value="TRNA-DIHYDROURIDINE(20) SYNTHASE [NAD(P)+]-LIKE"/>
    <property type="match status" value="1"/>
</dbReference>
<keyword evidence="6" id="KW-0560">Oxidoreductase</keyword>
<gene>
    <name evidence="12" type="ORF">EJ06DRAFT_519618</name>
</gene>
<evidence type="ECO:0000313" key="12">
    <source>
        <dbReference type="EMBL" id="KAF2403938.1"/>
    </source>
</evidence>
<dbReference type="Proteomes" id="UP000799640">
    <property type="component" value="Unassembled WGS sequence"/>
</dbReference>
<keyword evidence="4" id="KW-0507">mRNA processing</keyword>
<evidence type="ECO:0000256" key="5">
    <source>
        <dbReference type="ARBA" id="ARBA00022694"/>
    </source>
</evidence>
<comment type="catalytic activity">
    <reaction evidence="8">
        <text>a 5,6-dihydrouridine in mRNA + NAD(+) = a uridine in mRNA + NADH + H(+)</text>
        <dbReference type="Rhea" id="RHEA:69851"/>
        <dbReference type="Rhea" id="RHEA-COMP:14658"/>
        <dbReference type="Rhea" id="RHEA-COMP:17789"/>
        <dbReference type="ChEBI" id="CHEBI:15378"/>
        <dbReference type="ChEBI" id="CHEBI:57540"/>
        <dbReference type="ChEBI" id="CHEBI:57945"/>
        <dbReference type="ChEBI" id="CHEBI:65315"/>
        <dbReference type="ChEBI" id="CHEBI:74443"/>
    </reaction>
    <physiologicalReaction direction="right-to-left" evidence="8">
        <dbReference type="Rhea" id="RHEA:69853"/>
    </physiologicalReaction>
</comment>
<dbReference type="InterPro" id="IPR013785">
    <property type="entry name" value="Aldolase_TIM"/>
</dbReference>
<evidence type="ECO:0000256" key="7">
    <source>
        <dbReference type="ARBA" id="ARBA00045934"/>
    </source>
</evidence>
<dbReference type="PROSITE" id="PS01136">
    <property type="entry name" value="UPF0034"/>
    <property type="match status" value="1"/>
</dbReference>
<accession>A0A6G1I6L0</accession>
<reference evidence="12" key="1">
    <citation type="journal article" date="2020" name="Stud. Mycol.">
        <title>101 Dothideomycetes genomes: a test case for predicting lifestyles and emergence of pathogens.</title>
        <authorList>
            <person name="Haridas S."/>
            <person name="Albert R."/>
            <person name="Binder M."/>
            <person name="Bloem J."/>
            <person name="Labutti K."/>
            <person name="Salamov A."/>
            <person name="Andreopoulos B."/>
            <person name="Baker S."/>
            <person name="Barry K."/>
            <person name="Bills G."/>
            <person name="Bluhm B."/>
            <person name="Cannon C."/>
            <person name="Castanera R."/>
            <person name="Culley D."/>
            <person name="Daum C."/>
            <person name="Ezra D."/>
            <person name="Gonzalez J."/>
            <person name="Henrissat B."/>
            <person name="Kuo A."/>
            <person name="Liang C."/>
            <person name="Lipzen A."/>
            <person name="Lutzoni F."/>
            <person name="Magnuson J."/>
            <person name="Mondo S."/>
            <person name="Nolan M."/>
            <person name="Ohm R."/>
            <person name="Pangilinan J."/>
            <person name="Park H.-J."/>
            <person name="Ramirez L."/>
            <person name="Alfaro M."/>
            <person name="Sun H."/>
            <person name="Tritt A."/>
            <person name="Yoshinaga Y."/>
            <person name="Zwiers L.-H."/>
            <person name="Turgeon B."/>
            <person name="Goodwin S."/>
            <person name="Spatafora J."/>
            <person name="Crous P."/>
            <person name="Grigoriev I."/>
        </authorList>
    </citation>
    <scope>NUCLEOTIDE SEQUENCE</scope>
    <source>
        <strain evidence="12">CBS 262.69</strain>
    </source>
</reference>
<organism evidence="12 13">
    <name type="scientific">Trichodelitschia bisporula</name>
    <dbReference type="NCBI Taxonomy" id="703511"/>
    <lineage>
        <taxon>Eukaryota</taxon>
        <taxon>Fungi</taxon>
        <taxon>Dikarya</taxon>
        <taxon>Ascomycota</taxon>
        <taxon>Pezizomycotina</taxon>
        <taxon>Dothideomycetes</taxon>
        <taxon>Dothideomycetes incertae sedis</taxon>
        <taxon>Phaeotrichales</taxon>
        <taxon>Phaeotrichaceae</taxon>
        <taxon>Trichodelitschia</taxon>
    </lineage>
</organism>
<proteinExistence type="predicted"/>
<dbReference type="CDD" id="cd02801">
    <property type="entry name" value="DUS_like_FMN"/>
    <property type="match status" value="1"/>
</dbReference>
<comment type="function">
    <text evidence="7">Catalyzes the synthesis of dihydrouridine, a modified base found in the D-loop of most tRNAs. Specifically modifies U47 in cytoplasmic tRNAs. Catalyzes the synthesis of dihydrouridine in some mRNAs, thereby affecting their translation.</text>
</comment>
<dbReference type="Gene3D" id="3.20.20.70">
    <property type="entry name" value="Aldolase class I"/>
    <property type="match status" value="1"/>
</dbReference>
<name>A0A6G1I6L0_9PEZI</name>
<keyword evidence="2" id="KW-0285">Flavoprotein</keyword>
<dbReference type="GO" id="GO:0017150">
    <property type="term" value="F:tRNA dihydrouridine synthase activity"/>
    <property type="evidence" value="ECO:0007669"/>
    <property type="project" value="InterPro"/>
</dbReference>
<evidence type="ECO:0000256" key="8">
    <source>
        <dbReference type="ARBA" id="ARBA00048342"/>
    </source>
</evidence>
<keyword evidence="13" id="KW-1185">Reference proteome</keyword>
<dbReference type="InterPro" id="IPR018517">
    <property type="entry name" value="tRNA_hU_synthase_CS"/>
</dbReference>
<feature type="domain" description="DUS-like FMN-binding" evidence="11">
    <location>
        <begin position="63"/>
        <end position="333"/>
    </location>
</feature>
<evidence type="ECO:0000313" key="13">
    <source>
        <dbReference type="Proteomes" id="UP000799640"/>
    </source>
</evidence>
<dbReference type="GO" id="GO:0006397">
    <property type="term" value="P:mRNA processing"/>
    <property type="evidence" value="ECO:0007669"/>
    <property type="project" value="UniProtKB-KW"/>
</dbReference>
<dbReference type="Pfam" id="PF01207">
    <property type="entry name" value="Dus"/>
    <property type="match status" value="1"/>
</dbReference>
<evidence type="ECO:0000256" key="10">
    <source>
        <dbReference type="SAM" id="MobiDB-lite"/>
    </source>
</evidence>